<sequence length="144" mass="15026">MASVALIPQMRPANSDGGLRLSTWTLNCPPGVTTWTFECPRGHSVSTWTLSAVSTWSLVDHVDTQYRPPTPAPVRSREEEVCGDVWTLPPVAPVAVASPFRSAPVRDVPVPRSAKLCKVGVHYGHASRGGGAAGGGTGGDADGP</sequence>
<organism evidence="1 2">
    <name type="scientific">Thalassiosira oceanica</name>
    <name type="common">Marine diatom</name>
    <dbReference type="NCBI Taxonomy" id="159749"/>
    <lineage>
        <taxon>Eukaryota</taxon>
        <taxon>Sar</taxon>
        <taxon>Stramenopiles</taxon>
        <taxon>Ochrophyta</taxon>
        <taxon>Bacillariophyta</taxon>
        <taxon>Coscinodiscophyceae</taxon>
        <taxon>Thalassiosirophycidae</taxon>
        <taxon>Thalassiosirales</taxon>
        <taxon>Thalassiosiraceae</taxon>
        <taxon>Thalassiosira</taxon>
    </lineage>
</organism>
<evidence type="ECO:0000313" key="2">
    <source>
        <dbReference type="Proteomes" id="UP000266841"/>
    </source>
</evidence>
<name>K0TKN4_THAOC</name>
<evidence type="ECO:0000313" key="1">
    <source>
        <dbReference type="EMBL" id="EJK74676.1"/>
    </source>
</evidence>
<accession>K0TKN4</accession>
<protein>
    <submittedName>
        <fullName evidence="1">Uncharacterized protein</fullName>
    </submittedName>
</protein>
<dbReference type="AlphaFoldDB" id="K0TKN4"/>
<keyword evidence="2" id="KW-1185">Reference proteome</keyword>
<gene>
    <name evidence="1" type="ORF">THAOC_03632</name>
</gene>
<feature type="non-terminal residue" evidence="1">
    <location>
        <position position="144"/>
    </location>
</feature>
<reference evidence="1 2" key="1">
    <citation type="journal article" date="2012" name="Genome Biol.">
        <title>Genome and low-iron response of an oceanic diatom adapted to chronic iron limitation.</title>
        <authorList>
            <person name="Lommer M."/>
            <person name="Specht M."/>
            <person name="Roy A.S."/>
            <person name="Kraemer L."/>
            <person name="Andreson R."/>
            <person name="Gutowska M.A."/>
            <person name="Wolf J."/>
            <person name="Bergner S.V."/>
            <person name="Schilhabel M.B."/>
            <person name="Klostermeier U.C."/>
            <person name="Beiko R.G."/>
            <person name="Rosenstiel P."/>
            <person name="Hippler M."/>
            <person name="Laroche J."/>
        </authorList>
    </citation>
    <scope>NUCLEOTIDE SEQUENCE [LARGE SCALE GENOMIC DNA]</scope>
    <source>
        <strain evidence="1 2">CCMP1005</strain>
    </source>
</reference>
<comment type="caution">
    <text evidence="1">The sequence shown here is derived from an EMBL/GenBank/DDBJ whole genome shotgun (WGS) entry which is preliminary data.</text>
</comment>
<dbReference type="Proteomes" id="UP000266841">
    <property type="component" value="Unassembled WGS sequence"/>
</dbReference>
<dbReference type="EMBL" id="AGNL01003441">
    <property type="protein sequence ID" value="EJK74676.1"/>
    <property type="molecule type" value="Genomic_DNA"/>
</dbReference>
<proteinExistence type="predicted"/>